<evidence type="ECO:0000313" key="3">
    <source>
        <dbReference type="EMBL" id="NME66477.1"/>
    </source>
</evidence>
<dbReference type="SUPFAM" id="SSF53335">
    <property type="entry name" value="S-adenosyl-L-methionine-dependent methyltransferases"/>
    <property type="match status" value="1"/>
</dbReference>
<dbReference type="InterPro" id="IPR029063">
    <property type="entry name" value="SAM-dependent_MTases_sf"/>
</dbReference>
<gene>
    <name evidence="3" type="ORF">HHU12_00745</name>
</gene>
<dbReference type="GO" id="GO:0008168">
    <property type="term" value="F:methyltransferase activity"/>
    <property type="evidence" value="ECO:0007669"/>
    <property type="project" value="UniProtKB-KW"/>
</dbReference>
<organism evidence="3 4">
    <name type="scientific">Flammeovirga aprica JL-4</name>
    <dbReference type="NCBI Taxonomy" id="694437"/>
    <lineage>
        <taxon>Bacteria</taxon>
        <taxon>Pseudomonadati</taxon>
        <taxon>Bacteroidota</taxon>
        <taxon>Cytophagia</taxon>
        <taxon>Cytophagales</taxon>
        <taxon>Flammeovirgaceae</taxon>
        <taxon>Flammeovirga</taxon>
    </lineage>
</organism>
<feature type="domain" description="PG-1098 ferredoxin-like" evidence="2">
    <location>
        <begin position="277"/>
        <end position="320"/>
    </location>
</feature>
<keyword evidence="3" id="KW-0808">Transferase</keyword>
<evidence type="ECO:0000313" key="4">
    <source>
        <dbReference type="Proteomes" id="UP000576082"/>
    </source>
</evidence>
<comment type="caution">
    <text evidence="3">The sequence shown here is derived from an EMBL/GenBank/DDBJ whole genome shotgun (WGS) entry which is preliminary data.</text>
</comment>
<dbReference type="InterPro" id="IPR054168">
    <property type="entry name" value="PG_1098_Fer"/>
</dbReference>
<proteinExistence type="predicted"/>
<sequence>MINQATKQFILEHENEDPSKVIFKAASLEGVDGKIAAHQITSRQKAKKKLPTWYANENIVYPNKIPLEQSSSEQTAKFKAGILQGEILADLTGGMGIDDWAFSDVFQKVYYCERQEDLAEIAKLNFTALDKNNIEVNAGDSVEWLRTHASKLTAIYLDPARRDAQNNKMVGISDCEPDVIALKELLFEKADKILVKLSPMIDIKQGVRELGAVSHVFVISVENECKEVLFLINKNYDDNTLIHCVDFPKNQSKTEFLFQLEEEEYQEVELATALEQFLYEPNAAVMKGGGFKSIAQQYELKKLGTNSHLYTSQKLVEDFPGRKFEIKAKSQVQKKALQKLLPGMKANLTVRNFPQTVDQLRKKLKLKEGGNDYIFATTVMSDEKVLLLCERINK</sequence>
<dbReference type="InterPro" id="IPR041497">
    <property type="entry name" value="Thump-like"/>
</dbReference>
<evidence type="ECO:0000259" key="2">
    <source>
        <dbReference type="Pfam" id="PF22013"/>
    </source>
</evidence>
<dbReference type="GO" id="GO:0032259">
    <property type="term" value="P:methylation"/>
    <property type="evidence" value="ECO:0007669"/>
    <property type="project" value="UniProtKB-KW"/>
</dbReference>
<dbReference type="AlphaFoldDB" id="A0A7X9P176"/>
<dbReference type="EMBL" id="JABANE010000002">
    <property type="protein sequence ID" value="NME66477.1"/>
    <property type="molecule type" value="Genomic_DNA"/>
</dbReference>
<dbReference type="Pfam" id="PF18096">
    <property type="entry name" value="Thump_like"/>
    <property type="match status" value="1"/>
</dbReference>
<dbReference type="Gene3D" id="3.40.50.150">
    <property type="entry name" value="Vaccinia Virus protein VP39"/>
    <property type="match status" value="1"/>
</dbReference>
<keyword evidence="4" id="KW-1185">Reference proteome</keyword>
<dbReference type="Proteomes" id="UP000576082">
    <property type="component" value="Unassembled WGS sequence"/>
</dbReference>
<name>A0A7X9P176_9BACT</name>
<feature type="domain" description="THUMP-like" evidence="1">
    <location>
        <begin position="321"/>
        <end position="391"/>
    </location>
</feature>
<protein>
    <submittedName>
        <fullName evidence="3">SAM-dependent methyltransferase</fullName>
    </submittedName>
</protein>
<dbReference type="Pfam" id="PF22013">
    <property type="entry name" value="PG_1098_Fer"/>
    <property type="match status" value="1"/>
</dbReference>
<evidence type="ECO:0000259" key="1">
    <source>
        <dbReference type="Pfam" id="PF18096"/>
    </source>
</evidence>
<dbReference type="Gene3D" id="1.10.10.1110">
    <property type="entry name" value="Methyltransferase PG1098, N-terminal domain"/>
    <property type="match status" value="1"/>
</dbReference>
<reference evidence="3 4" key="1">
    <citation type="submission" date="2020-04" db="EMBL/GenBank/DDBJ databases">
        <title>Flammeovirga sp. SR4, a novel species isolated from seawater.</title>
        <authorList>
            <person name="Wang X."/>
        </authorList>
    </citation>
    <scope>NUCLEOTIDE SEQUENCE [LARGE SCALE GENOMIC DNA]</scope>
    <source>
        <strain evidence="3 4">ATCC 23126</strain>
    </source>
</reference>
<keyword evidence="3" id="KW-0489">Methyltransferase</keyword>
<dbReference type="RefSeq" id="WP_169654230.1">
    <property type="nucleotide sequence ID" value="NZ_JABANE010000002.1"/>
</dbReference>
<accession>A0A7X9P176</accession>